<feature type="domain" description="DHFR" evidence="8">
    <location>
        <begin position="1"/>
        <end position="158"/>
    </location>
</feature>
<dbReference type="Gene3D" id="3.40.430.10">
    <property type="entry name" value="Dihydrofolate Reductase, subunit A"/>
    <property type="match status" value="1"/>
</dbReference>
<evidence type="ECO:0000256" key="4">
    <source>
        <dbReference type="ARBA" id="ARBA00022563"/>
    </source>
</evidence>
<sequence length="160" mass="18034">MRMIAAVGRNFEIGRGNELPWKCSADLRLFRELTHGFTVIMGRKTAQSLGKPLPGRRNVMLTRSQGIEVPQGIQSASVERCLREFPNAWVIGGSAVYEAMLSHVTEVWLSHINVEVPDADAFFPFEAMRQMGFEAVDVVNEFIGDDNSPSFKQIVYRKMK</sequence>
<accession>A0A486RAY8</accession>
<comment type="similarity">
    <text evidence="2">Belongs to the dihydrofolate reductase family.</text>
</comment>
<dbReference type="GO" id="GO:0050661">
    <property type="term" value="F:NADP binding"/>
    <property type="evidence" value="ECO:0007669"/>
    <property type="project" value="InterPro"/>
</dbReference>
<dbReference type="EMBL" id="CAAHCP010000072">
    <property type="protein sequence ID" value="VGL99225.1"/>
    <property type="molecule type" value="Genomic_DNA"/>
</dbReference>
<dbReference type="GO" id="GO:0006730">
    <property type="term" value="P:one-carbon metabolic process"/>
    <property type="evidence" value="ECO:0007669"/>
    <property type="project" value="UniProtKB-KW"/>
</dbReference>
<evidence type="ECO:0000256" key="6">
    <source>
        <dbReference type="ARBA" id="ARBA00023002"/>
    </source>
</evidence>
<comment type="function">
    <text evidence="7">Key enzyme in folate metabolism. Catalyzes an essential reaction for de novo glycine and purine synthesis, and for DNA precursor synthesis.</text>
</comment>
<reference evidence="9" key="1">
    <citation type="submission" date="2019-01" db="EMBL/GenBank/DDBJ databases">
        <authorList>
            <person name="Lista F."/>
            <person name="Anselmo A."/>
        </authorList>
    </citation>
    <scope>NUCLEOTIDE SEQUENCE</scope>
    <source>
        <strain evidence="9">13S</strain>
    </source>
</reference>
<keyword evidence="5" id="KW-0521">NADP</keyword>
<dbReference type="InterPro" id="IPR001796">
    <property type="entry name" value="DHFR_dom"/>
</dbReference>
<keyword evidence="6 10" id="KW-0560">Oxidoreductase</keyword>
<gene>
    <name evidence="10" type="primary">dhfrIII</name>
    <name evidence="9" type="ORF">ETE75_20225</name>
    <name evidence="10" type="ORF">SAMEA4873646_05432</name>
</gene>
<name>A0A486RAY8_KLEPN</name>
<protein>
    <recommendedName>
        <fullName evidence="3">dihydrofolate reductase</fullName>
        <ecNumber evidence="3">1.5.1.3</ecNumber>
    </recommendedName>
</protein>
<dbReference type="PROSITE" id="PS51330">
    <property type="entry name" value="DHFR_2"/>
    <property type="match status" value="1"/>
</dbReference>
<dbReference type="GO" id="GO:0046655">
    <property type="term" value="P:folic acid metabolic process"/>
    <property type="evidence" value="ECO:0007669"/>
    <property type="project" value="TreeGrafter"/>
</dbReference>
<evidence type="ECO:0000259" key="8">
    <source>
        <dbReference type="PROSITE" id="PS51330"/>
    </source>
</evidence>
<evidence type="ECO:0000256" key="1">
    <source>
        <dbReference type="ARBA" id="ARBA00004903"/>
    </source>
</evidence>
<evidence type="ECO:0000256" key="7">
    <source>
        <dbReference type="ARBA" id="ARBA00025067"/>
    </source>
</evidence>
<reference evidence="10" key="2">
    <citation type="submission" date="2019-03" db="EMBL/GenBank/DDBJ databases">
        <authorList>
            <consortium name="Pathogen Informatics"/>
        </authorList>
    </citation>
    <scope>NUCLEOTIDE SEQUENCE</scope>
    <source>
        <strain evidence="10">5012STDY7626444</strain>
    </source>
</reference>
<dbReference type="SUPFAM" id="SSF53597">
    <property type="entry name" value="Dihydrofolate reductase-like"/>
    <property type="match status" value="1"/>
</dbReference>
<evidence type="ECO:0000256" key="5">
    <source>
        <dbReference type="ARBA" id="ARBA00022857"/>
    </source>
</evidence>
<dbReference type="EMBL" id="SDCJ01000016">
    <property type="protein sequence ID" value="TCX36593.1"/>
    <property type="molecule type" value="Genomic_DNA"/>
</dbReference>
<dbReference type="GO" id="GO:0046452">
    <property type="term" value="P:dihydrofolate metabolic process"/>
    <property type="evidence" value="ECO:0007669"/>
    <property type="project" value="TreeGrafter"/>
</dbReference>
<dbReference type="GO" id="GO:0004146">
    <property type="term" value="F:dihydrofolate reductase activity"/>
    <property type="evidence" value="ECO:0007669"/>
    <property type="project" value="UniProtKB-EC"/>
</dbReference>
<dbReference type="CDD" id="cd00209">
    <property type="entry name" value="DHFR"/>
    <property type="match status" value="1"/>
</dbReference>
<evidence type="ECO:0000313" key="10">
    <source>
        <dbReference type="EMBL" id="VGL99225.1"/>
    </source>
</evidence>
<dbReference type="GO" id="GO:0046654">
    <property type="term" value="P:tetrahydrofolate biosynthetic process"/>
    <property type="evidence" value="ECO:0007669"/>
    <property type="project" value="UniProtKB-UniPathway"/>
</dbReference>
<organism evidence="10">
    <name type="scientific">Klebsiella pneumoniae</name>
    <dbReference type="NCBI Taxonomy" id="573"/>
    <lineage>
        <taxon>Bacteria</taxon>
        <taxon>Pseudomonadati</taxon>
        <taxon>Pseudomonadota</taxon>
        <taxon>Gammaproteobacteria</taxon>
        <taxon>Enterobacterales</taxon>
        <taxon>Enterobacteriaceae</taxon>
        <taxon>Klebsiella/Raoultella group</taxon>
        <taxon>Klebsiella</taxon>
        <taxon>Klebsiella pneumoniae complex</taxon>
    </lineage>
</organism>
<dbReference type="InterPro" id="IPR024072">
    <property type="entry name" value="DHFR-like_dom_sf"/>
</dbReference>
<keyword evidence="4" id="KW-0554">One-carbon metabolism</keyword>
<evidence type="ECO:0000313" key="9">
    <source>
        <dbReference type="EMBL" id="TCX36593.1"/>
    </source>
</evidence>
<dbReference type="AlphaFoldDB" id="A0A486RAY8"/>
<comment type="pathway">
    <text evidence="1">Cofactor biosynthesis; tetrahydrofolate biosynthesis; 5,6,7,8-tetrahydrofolate from 7,8-dihydrofolate: step 1/1.</text>
</comment>
<dbReference type="PANTHER" id="PTHR48069:SF3">
    <property type="entry name" value="DIHYDROFOLATE REDUCTASE"/>
    <property type="match status" value="1"/>
</dbReference>
<dbReference type="PRINTS" id="PR00070">
    <property type="entry name" value="DHFR"/>
</dbReference>
<evidence type="ECO:0000256" key="3">
    <source>
        <dbReference type="ARBA" id="ARBA00012856"/>
    </source>
</evidence>
<dbReference type="Pfam" id="PF00186">
    <property type="entry name" value="DHFR_1"/>
    <property type="match status" value="1"/>
</dbReference>
<evidence type="ECO:0000256" key="2">
    <source>
        <dbReference type="ARBA" id="ARBA00009539"/>
    </source>
</evidence>
<dbReference type="EC" id="1.5.1.3" evidence="3"/>
<dbReference type="RefSeq" id="WP_032410451.1">
    <property type="nucleotide sequence ID" value="NZ_CAAHAM010000053.1"/>
</dbReference>
<dbReference type="PANTHER" id="PTHR48069">
    <property type="entry name" value="DIHYDROFOLATE REDUCTASE"/>
    <property type="match status" value="1"/>
</dbReference>
<proteinExistence type="inferred from homology"/>
<dbReference type="UniPathway" id="UPA00077">
    <property type="reaction ID" value="UER00158"/>
</dbReference>
<dbReference type="InterPro" id="IPR012259">
    <property type="entry name" value="DHFR"/>
</dbReference>